<keyword evidence="5" id="KW-1185">Reference proteome</keyword>
<dbReference type="PROSITE" id="PS00463">
    <property type="entry name" value="ZN2_CY6_FUNGAL_1"/>
    <property type="match status" value="1"/>
</dbReference>
<dbReference type="InterPro" id="IPR036864">
    <property type="entry name" value="Zn2-C6_fun-type_DNA-bd_sf"/>
</dbReference>
<evidence type="ECO:0000313" key="5">
    <source>
        <dbReference type="Proteomes" id="UP000054321"/>
    </source>
</evidence>
<dbReference type="CDD" id="cd00067">
    <property type="entry name" value="GAL4"/>
    <property type="match status" value="1"/>
</dbReference>
<organism evidence="4 5">
    <name type="scientific">Oidiodendron maius (strain Zn)</name>
    <dbReference type="NCBI Taxonomy" id="913774"/>
    <lineage>
        <taxon>Eukaryota</taxon>
        <taxon>Fungi</taxon>
        <taxon>Dikarya</taxon>
        <taxon>Ascomycota</taxon>
        <taxon>Pezizomycotina</taxon>
        <taxon>Leotiomycetes</taxon>
        <taxon>Leotiomycetes incertae sedis</taxon>
        <taxon>Myxotrichaceae</taxon>
        <taxon>Oidiodendron</taxon>
    </lineage>
</organism>
<dbReference type="GO" id="GO:0005634">
    <property type="term" value="C:nucleus"/>
    <property type="evidence" value="ECO:0007669"/>
    <property type="project" value="TreeGrafter"/>
</dbReference>
<dbReference type="OrthoDB" id="2740448at2759"/>
<evidence type="ECO:0000313" key="4">
    <source>
        <dbReference type="EMBL" id="KIN08343.1"/>
    </source>
</evidence>
<feature type="region of interest" description="Disordered" evidence="2">
    <location>
        <begin position="102"/>
        <end position="137"/>
    </location>
</feature>
<name>A0A0C3E203_OIDMZ</name>
<dbReference type="InParanoid" id="A0A0C3E203"/>
<feature type="compositionally biased region" description="Basic and acidic residues" evidence="2">
    <location>
        <begin position="103"/>
        <end position="114"/>
    </location>
</feature>
<reference evidence="4 5" key="1">
    <citation type="submission" date="2014-04" db="EMBL/GenBank/DDBJ databases">
        <authorList>
            <consortium name="DOE Joint Genome Institute"/>
            <person name="Kuo A."/>
            <person name="Martino E."/>
            <person name="Perotto S."/>
            <person name="Kohler A."/>
            <person name="Nagy L.G."/>
            <person name="Floudas D."/>
            <person name="Copeland A."/>
            <person name="Barry K.W."/>
            <person name="Cichocki N."/>
            <person name="Veneault-Fourrey C."/>
            <person name="LaButti K."/>
            <person name="Lindquist E.A."/>
            <person name="Lipzen A."/>
            <person name="Lundell T."/>
            <person name="Morin E."/>
            <person name="Murat C."/>
            <person name="Sun H."/>
            <person name="Tunlid A."/>
            <person name="Henrissat B."/>
            <person name="Grigoriev I.V."/>
            <person name="Hibbett D.S."/>
            <person name="Martin F."/>
            <person name="Nordberg H.P."/>
            <person name="Cantor M.N."/>
            <person name="Hua S.X."/>
        </authorList>
    </citation>
    <scope>NUCLEOTIDE SEQUENCE [LARGE SCALE GENOMIC DNA]</scope>
    <source>
        <strain evidence="4 5">Zn</strain>
    </source>
</reference>
<sequence>MFGTLHWNSHNKEVEFVKRPHGSSNLEKNSACDRCRAKKVRCSANNHDGCRRCKRLGKTCTFGYVNHRDDRRIGRLSVNIARRERSLELSIQSLASSNSNNIRNEDRVYSDKRPLGPSLPADGNIDDRARGQSPLVEPPAANLADSLPNYDLSFLDEIGQQTSDQDRDGIFNLTPSPLPFFSTIVPSTHPEPTQYLLSPSLSPGDETSCYLPPTKHTQDSSLLEIGSNTTRTSLDTPILIPRAFSSQSPSGRSCQCLVAVIFAVEEFEANCNSGNRAALDSVVAYQKEAIKCCRSMLKCSSCMGKRENLVLLVFIAEKMIAACEWIVVLYRTKDRNTRAGSVSSSLPDCLPTNRPLHRDNVEDHNFATSASSLSKTEHTNCDSTMSTSRGKSSDWRELLFGDYEISSPLEWDHLVRVLIILQLRAMMEWLADMKDMGHEVLGETQMASLAQAEIRVGELEII</sequence>
<dbReference type="GO" id="GO:0008270">
    <property type="term" value="F:zinc ion binding"/>
    <property type="evidence" value="ECO:0007669"/>
    <property type="project" value="InterPro"/>
</dbReference>
<dbReference type="Gene3D" id="4.10.240.10">
    <property type="entry name" value="Zn(2)-C6 fungal-type DNA-binding domain"/>
    <property type="match status" value="1"/>
</dbReference>
<evidence type="ECO:0000259" key="3">
    <source>
        <dbReference type="PROSITE" id="PS50048"/>
    </source>
</evidence>
<dbReference type="GO" id="GO:0001080">
    <property type="term" value="P:nitrogen catabolite activation of transcription from RNA polymerase II promoter"/>
    <property type="evidence" value="ECO:0007669"/>
    <property type="project" value="TreeGrafter"/>
</dbReference>
<accession>A0A0C3E203</accession>
<evidence type="ECO:0000256" key="2">
    <source>
        <dbReference type="SAM" id="MobiDB-lite"/>
    </source>
</evidence>
<dbReference type="PROSITE" id="PS50048">
    <property type="entry name" value="ZN2_CY6_FUNGAL_2"/>
    <property type="match status" value="1"/>
</dbReference>
<dbReference type="SUPFAM" id="SSF57701">
    <property type="entry name" value="Zn2/Cys6 DNA-binding domain"/>
    <property type="match status" value="1"/>
</dbReference>
<dbReference type="AlphaFoldDB" id="A0A0C3E203"/>
<feature type="domain" description="Zn(2)-C6 fungal-type" evidence="3">
    <location>
        <begin position="31"/>
        <end position="62"/>
    </location>
</feature>
<dbReference type="GO" id="GO:0000981">
    <property type="term" value="F:DNA-binding transcription factor activity, RNA polymerase II-specific"/>
    <property type="evidence" value="ECO:0007669"/>
    <property type="project" value="InterPro"/>
</dbReference>
<dbReference type="InterPro" id="IPR050797">
    <property type="entry name" value="Carb_Metab_Trans_Reg"/>
</dbReference>
<dbReference type="Pfam" id="PF00172">
    <property type="entry name" value="Zn_clus"/>
    <property type="match status" value="1"/>
</dbReference>
<dbReference type="STRING" id="913774.A0A0C3E203"/>
<dbReference type="PANTHER" id="PTHR31668">
    <property type="entry name" value="GLUCOSE TRANSPORT TRANSCRIPTION REGULATOR RGT1-RELATED-RELATED"/>
    <property type="match status" value="1"/>
</dbReference>
<dbReference type="EMBL" id="KN832870">
    <property type="protein sequence ID" value="KIN08343.1"/>
    <property type="molecule type" value="Genomic_DNA"/>
</dbReference>
<dbReference type="PANTHER" id="PTHR31668:SF4">
    <property type="entry name" value="TRANSCRIPTIONAL ACTIVATOR PROTEIN DAL81"/>
    <property type="match status" value="1"/>
</dbReference>
<keyword evidence="1" id="KW-0539">Nucleus</keyword>
<reference evidence="5" key="2">
    <citation type="submission" date="2015-01" db="EMBL/GenBank/DDBJ databases">
        <title>Evolutionary Origins and Diversification of the Mycorrhizal Mutualists.</title>
        <authorList>
            <consortium name="DOE Joint Genome Institute"/>
            <consortium name="Mycorrhizal Genomics Consortium"/>
            <person name="Kohler A."/>
            <person name="Kuo A."/>
            <person name="Nagy L.G."/>
            <person name="Floudas D."/>
            <person name="Copeland A."/>
            <person name="Barry K.W."/>
            <person name="Cichocki N."/>
            <person name="Veneault-Fourrey C."/>
            <person name="LaButti K."/>
            <person name="Lindquist E.A."/>
            <person name="Lipzen A."/>
            <person name="Lundell T."/>
            <person name="Morin E."/>
            <person name="Murat C."/>
            <person name="Riley R."/>
            <person name="Ohm R."/>
            <person name="Sun H."/>
            <person name="Tunlid A."/>
            <person name="Henrissat B."/>
            <person name="Grigoriev I.V."/>
            <person name="Hibbett D.S."/>
            <person name="Martin F."/>
        </authorList>
    </citation>
    <scope>NUCLEOTIDE SEQUENCE [LARGE SCALE GENOMIC DNA]</scope>
    <source>
        <strain evidence="5">Zn</strain>
    </source>
</reference>
<dbReference type="InterPro" id="IPR001138">
    <property type="entry name" value="Zn2Cys6_DnaBD"/>
</dbReference>
<dbReference type="HOGENOM" id="CLU_572377_0_0_1"/>
<protein>
    <recommendedName>
        <fullName evidence="3">Zn(2)-C6 fungal-type domain-containing protein</fullName>
    </recommendedName>
</protein>
<gene>
    <name evidence="4" type="ORF">OIDMADRAFT_109798</name>
</gene>
<dbReference type="Proteomes" id="UP000054321">
    <property type="component" value="Unassembled WGS sequence"/>
</dbReference>
<proteinExistence type="predicted"/>
<evidence type="ECO:0000256" key="1">
    <source>
        <dbReference type="ARBA" id="ARBA00023242"/>
    </source>
</evidence>